<dbReference type="CDD" id="cd07377">
    <property type="entry name" value="WHTH_GntR"/>
    <property type="match status" value="1"/>
</dbReference>
<dbReference type="GO" id="GO:0003700">
    <property type="term" value="F:DNA-binding transcription factor activity"/>
    <property type="evidence" value="ECO:0007669"/>
    <property type="project" value="InterPro"/>
</dbReference>
<organism evidence="5 6">
    <name type="scientific">Paenibacillus faecis</name>
    <dbReference type="NCBI Taxonomy" id="862114"/>
    <lineage>
        <taxon>Bacteria</taxon>
        <taxon>Bacillati</taxon>
        <taxon>Bacillota</taxon>
        <taxon>Bacilli</taxon>
        <taxon>Bacillales</taxon>
        <taxon>Paenibacillaceae</taxon>
        <taxon>Paenibacillus</taxon>
    </lineage>
</organism>
<dbReference type="PANTHER" id="PTHR44846">
    <property type="entry name" value="MANNOSYL-D-GLYCERATE TRANSPORT/METABOLISM SYSTEM REPRESSOR MNGR-RELATED"/>
    <property type="match status" value="1"/>
</dbReference>
<dbReference type="Pfam" id="PF07702">
    <property type="entry name" value="UTRA"/>
    <property type="match status" value="1"/>
</dbReference>
<dbReference type="GO" id="GO:0003677">
    <property type="term" value="F:DNA binding"/>
    <property type="evidence" value="ECO:0007669"/>
    <property type="project" value="UniProtKB-KW"/>
</dbReference>
<sequence>MQAKHYQVKQRLAEMIDNGELRIGERMPSELVMAKEFGVSRETFRSAVRALEQEGRLLIKHGVGTFVIQPLPLIPSSLEKLSSIGSMIQAARLDEGEERIRLKTERCAPEAAQVLGIQPDDPVITLERFRSANGEPVAYSINVIPRQIAGDRFDNGQFEGSLLEFFENQLGRKIVTADSEISVPLHIDRNCQRLLLHPQTTVLLLKQTHYDEVNQPVLYSLDYLRNDVFTFRIRRTI</sequence>
<dbReference type="EMBL" id="VSDO01000002">
    <property type="protein sequence ID" value="TYA13489.1"/>
    <property type="molecule type" value="Genomic_DNA"/>
</dbReference>
<keyword evidence="1" id="KW-0805">Transcription regulation</keyword>
<dbReference type="SMART" id="SM00866">
    <property type="entry name" value="UTRA"/>
    <property type="match status" value="1"/>
</dbReference>
<evidence type="ECO:0000259" key="4">
    <source>
        <dbReference type="PROSITE" id="PS50949"/>
    </source>
</evidence>
<dbReference type="InterPro" id="IPR036388">
    <property type="entry name" value="WH-like_DNA-bd_sf"/>
</dbReference>
<dbReference type="InterPro" id="IPR050679">
    <property type="entry name" value="Bact_HTH_transcr_reg"/>
</dbReference>
<keyword evidence="6" id="KW-1185">Reference proteome</keyword>
<evidence type="ECO:0000256" key="1">
    <source>
        <dbReference type="ARBA" id="ARBA00023015"/>
    </source>
</evidence>
<dbReference type="InterPro" id="IPR000524">
    <property type="entry name" value="Tscrpt_reg_HTH_GntR"/>
</dbReference>
<name>A0A5D0CUC8_9BACL</name>
<keyword evidence="2" id="KW-0238">DNA-binding</keyword>
<dbReference type="OrthoDB" id="149756at2"/>
<dbReference type="Pfam" id="PF00392">
    <property type="entry name" value="GntR"/>
    <property type="match status" value="1"/>
</dbReference>
<keyword evidence="3" id="KW-0804">Transcription</keyword>
<dbReference type="Gene3D" id="3.40.1410.10">
    <property type="entry name" value="Chorismate lyase-like"/>
    <property type="match status" value="1"/>
</dbReference>
<dbReference type="SUPFAM" id="SSF64288">
    <property type="entry name" value="Chorismate lyase-like"/>
    <property type="match status" value="1"/>
</dbReference>
<dbReference type="InterPro" id="IPR028978">
    <property type="entry name" value="Chorismate_lyase_/UTRA_dom_sf"/>
</dbReference>
<evidence type="ECO:0000256" key="3">
    <source>
        <dbReference type="ARBA" id="ARBA00023163"/>
    </source>
</evidence>
<protein>
    <submittedName>
        <fullName evidence="5">GntR family transcriptional regulator</fullName>
    </submittedName>
</protein>
<dbReference type="RefSeq" id="WP_148452215.1">
    <property type="nucleotide sequence ID" value="NZ_VSDO01000002.1"/>
</dbReference>
<evidence type="ECO:0000313" key="5">
    <source>
        <dbReference type="EMBL" id="TYA13489.1"/>
    </source>
</evidence>
<dbReference type="InterPro" id="IPR011663">
    <property type="entry name" value="UTRA"/>
</dbReference>
<feature type="domain" description="HTH gntR-type" evidence="4">
    <location>
        <begin position="2"/>
        <end position="70"/>
    </location>
</feature>
<evidence type="ECO:0000256" key="2">
    <source>
        <dbReference type="ARBA" id="ARBA00023125"/>
    </source>
</evidence>
<comment type="caution">
    <text evidence="5">The sequence shown here is derived from an EMBL/GenBank/DDBJ whole genome shotgun (WGS) entry which is preliminary data.</text>
</comment>
<dbReference type="SMART" id="SM00345">
    <property type="entry name" value="HTH_GNTR"/>
    <property type="match status" value="1"/>
</dbReference>
<dbReference type="InterPro" id="IPR036390">
    <property type="entry name" value="WH_DNA-bd_sf"/>
</dbReference>
<dbReference type="PANTHER" id="PTHR44846:SF17">
    <property type="entry name" value="GNTR-FAMILY TRANSCRIPTIONAL REGULATOR"/>
    <property type="match status" value="1"/>
</dbReference>
<dbReference type="PROSITE" id="PS50949">
    <property type="entry name" value="HTH_GNTR"/>
    <property type="match status" value="1"/>
</dbReference>
<gene>
    <name evidence="5" type="ORF">FRY98_12620</name>
</gene>
<dbReference type="Proteomes" id="UP000325218">
    <property type="component" value="Unassembled WGS sequence"/>
</dbReference>
<accession>A0A5D0CUC8</accession>
<dbReference type="Gene3D" id="1.10.10.10">
    <property type="entry name" value="Winged helix-like DNA-binding domain superfamily/Winged helix DNA-binding domain"/>
    <property type="match status" value="1"/>
</dbReference>
<dbReference type="GO" id="GO:0045892">
    <property type="term" value="P:negative regulation of DNA-templated transcription"/>
    <property type="evidence" value="ECO:0007669"/>
    <property type="project" value="TreeGrafter"/>
</dbReference>
<evidence type="ECO:0000313" key="6">
    <source>
        <dbReference type="Proteomes" id="UP000325218"/>
    </source>
</evidence>
<reference evidence="5 6" key="1">
    <citation type="submission" date="2019-08" db="EMBL/GenBank/DDBJ databases">
        <title>Genome sequencing of Paenibacillus faecis DSM 23593(T).</title>
        <authorList>
            <person name="Kook J.-K."/>
            <person name="Park S.-N."/>
            <person name="Lim Y.K."/>
        </authorList>
    </citation>
    <scope>NUCLEOTIDE SEQUENCE [LARGE SCALE GENOMIC DNA]</scope>
    <source>
        <strain evidence="5 6">DSM 23593</strain>
    </source>
</reference>
<dbReference type="SUPFAM" id="SSF46785">
    <property type="entry name" value="Winged helix' DNA-binding domain"/>
    <property type="match status" value="1"/>
</dbReference>
<dbReference type="AlphaFoldDB" id="A0A5D0CUC8"/>
<dbReference type="PRINTS" id="PR00035">
    <property type="entry name" value="HTHGNTR"/>
</dbReference>
<proteinExistence type="predicted"/>